<evidence type="ECO:0000313" key="3">
    <source>
        <dbReference type="EMBL" id="QEA44830.1"/>
    </source>
</evidence>
<keyword evidence="4" id="KW-1185">Reference proteome</keyword>
<proteinExistence type="predicted"/>
<dbReference type="InterPro" id="IPR050300">
    <property type="entry name" value="GDXG_lipolytic_enzyme"/>
</dbReference>
<feature type="domain" description="BD-FAE-like" evidence="2">
    <location>
        <begin position="36"/>
        <end position="255"/>
    </location>
</feature>
<dbReference type="EMBL" id="CP042387">
    <property type="protein sequence ID" value="QEA44830.1"/>
    <property type="molecule type" value="Genomic_DNA"/>
</dbReference>
<dbReference type="Gene3D" id="3.40.50.1820">
    <property type="entry name" value="alpha/beta hydrolase"/>
    <property type="match status" value="1"/>
</dbReference>
<protein>
    <submittedName>
        <fullName evidence="3">Alpha/beta hydrolase</fullName>
    </submittedName>
</protein>
<keyword evidence="1 3" id="KW-0378">Hydrolase</keyword>
<dbReference type="PANTHER" id="PTHR48081">
    <property type="entry name" value="AB HYDROLASE SUPERFAMILY PROTEIN C4A8.06C"/>
    <property type="match status" value="1"/>
</dbReference>
<dbReference type="GeneID" id="66531196"/>
<dbReference type="Proteomes" id="UP000321298">
    <property type="component" value="Chromosome"/>
</dbReference>
<dbReference type="RefSeq" id="WP_147001481.1">
    <property type="nucleotide sequence ID" value="NZ_CP042387.1"/>
</dbReference>
<dbReference type="Pfam" id="PF20434">
    <property type="entry name" value="BD-FAE"/>
    <property type="match status" value="1"/>
</dbReference>
<accession>A0AAP9EDU7</accession>
<dbReference type="InterPro" id="IPR029058">
    <property type="entry name" value="AB_hydrolase_fold"/>
</dbReference>
<name>A0AAP9EDU7_LEULA</name>
<reference evidence="3 4" key="1">
    <citation type="submission" date="2019-06" db="EMBL/GenBank/DDBJ databases">
        <title>Genome analyses of bacteria isolated from kimchi.</title>
        <authorList>
            <person name="Lee S."/>
            <person name="Ahn S."/>
            <person name="Roh S."/>
        </authorList>
    </citation>
    <scope>NUCLEOTIDE SEQUENCE [LARGE SCALE GENOMIC DNA]</scope>
    <source>
        <strain evidence="3 4">CBA3625</strain>
    </source>
</reference>
<evidence type="ECO:0000256" key="1">
    <source>
        <dbReference type="ARBA" id="ARBA00022801"/>
    </source>
</evidence>
<evidence type="ECO:0000313" key="4">
    <source>
        <dbReference type="Proteomes" id="UP000321298"/>
    </source>
</evidence>
<sequence>MQFKDKPYHFIPATVPESAHTVIRDVAYGPDSRQQLDIYLPAGQQAFPVILDLYGGGLLRGQKSSFKLNPSLRFLAAGFAVVSMDYRLNTATHNQFPEQIADISTAIHFLTQQATDYQLDMTHLTLIGESSGAQLAVLAAASFSAGVPLGTLSSADITTLPEIKRVIGLYGPYQVDQMTQQFQQLGITPQFPETGTADAFEGIMLDHHAPETAPDLVKQANPATYLTPKMPPLFLIAGTKDPVVPYLQSVDLAQRYQAATLRPATTLWVPGGVHGPTDYDTDAIYQQKYAFITATPKNDASY</sequence>
<organism evidence="3 4">
    <name type="scientific">Leuconostoc lactis</name>
    <dbReference type="NCBI Taxonomy" id="1246"/>
    <lineage>
        <taxon>Bacteria</taxon>
        <taxon>Bacillati</taxon>
        <taxon>Bacillota</taxon>
        <taxon>Bacilli</taxon>
        <taxon>Lactobacillales</taxon>
        <taxon>Lactobacillaceae</taxon>
        <taxon>Leuconostoc</taxon>
    </lineage>
</organism>
<dbReference type="InterPro" id="IPR049492">
    <property type="entry name" value="BD-FAE-like_dom"/>
</dbReference>
<dbReference type="SUPFAM" id="SSF53474">
    <property type="entry name" value="alpha/beta-Hydrolases"/>
    <property type="match status" value="1"/>
</dbReference>
<evidence type="ECO:0000259" key="2">
    <source>
        <dbReference type="Pfam" id="PF20434"/>
    </source>
</evidence>
<dbReference type="GO" id="GO:0016787">
    <property type="term" value="F:hydrolase activity"/>
    <property type="evidence" value="ECO:0007669"/>
    <property type="project" value="UniProtKB-KW"/>
</dbReference>
<gene>
    <name evidence="3" type="ORF">FGL83_03250</name>
</gene>
<dbReference type="AlphaFoldDB" id="A0AAP9EDU7"/>